<evidence type="ECO:0000256" key="1">
    <source>
        <dbReference type="SAM" id="MobiDB-lite"/>
    </source>
</evidence>
<comment type="caution">
    <text evidence="2">The sequence shown here is derived from an EMBL/GenBank/DDBJ whole genome shotgun (WGS) entry which is preliminary data.</text>
</comment>
<evidence type="ECO:0000313" key="2">
    <source>
        <dbReference type="EMBL" id="CAI9945769.1"/>
    </source>
</evidence>
<organism evidence="2">
    <name type="scientific">Hexamita inflata</name>
    <dbReference type="NCBI Taxonomy" id="28002"/>
    <lineage>
        <taxon>Eukaryota</taxon>
        <taxon>Metamonada</taxon>
        <taxon>Diplomonadida</taxon>
        <taxon>Hexamitidae</taxon>
        <taxon>Hexamitinae</taxon>
        <taxon>Hexamita</taxon>
    </lineage>
</organism>
<protein>
    <submittedName>
        <fullName evidence="3">Hypothetical_protein</fullName>
    </submittedName>
</protein>
<reference evidence="3 4" key="2">
    <citation type="submission" date="2024-07" db="EMBL/GenBank/DDBJ databases">
        <authorList>
            <person name="Akdeniz Z."/>
        </authorList>
    </citation>
    <scope>NUCLEOTIDE SEQUENCE [LARGE SCALE GENOMIC DNA]</scope>
</reference>
<feature type="region of interest" description="Disordered" evidence="1">
    <location>
        <begin position="1"/>
        <end position="20"/>
    </location>
</feature>
<accession>A0AA86Q4U3</accession>
<dbReference type="EMBL" id="CATOUU010000751">
    <property type="protein sequence ID" value="CAI9945769.1"/>
    <property type="molecule type" value="Genomic_DNA"/>
</dbReference>
<reference evidence="2" key="1">
    <citation type="submission" date="2023-06" db="EMBL/GenBank/DDBJ databases">
        <authorList>
            <person name="Kurt Z."/>
        </authorList>
    </citation>
    <scope>NUCLEOTIDE SEQUENCE</scope>
</reference>
<dbReference type="EMBL" id="CAXDID020000230">
    <property type="protein sequence ID" value="CAL6060421.1"/>
    <property type="molecule type" value="Genomic_DNA"/>
</dbReference>
<evidence type="ECO:0000313" key="4">
    <source>
        <dbReference type="Proteomes" id="UP001642409"/>
    </source>
</evidence>
<sequence>MDKLRELRSQRKSEQDFLSSQIQVQDPLQVERIPSFKPHSPIPVKKQQQLSPTQLLKPVSAYLPLQYKKQLIYTSKQDKLFSYEDLEKIFEFAKNELSEEVHGFYTEKIEEEVQNQRIVVENAVKNIQIQLNILKGQ</sequence>
<dbReference type="AlphaFoldDB" id="A0AA86Q4U3"/>
<proteinExistence type="predicted"/>
<feature type="compositionally biased region" description="Basic and acidic residues" evidence="1">
    <location>
        <begin position="1"/>
        <end position="15"/>
    </location>
</feature>
<dbReference type="Proteomes" id="UP001642409">
    <property type="component" value="Unassembled WGS sequence"/>
</dbReference>
<keyword evidence="4" id="KW-1185">Reference proteome</keyword>
<name>A0AA86Q4U3_9EUKA</name>
<gene>
    <name evidence="2" type="ORF">HINF_LOCUS33414</name>
    <name evidence="3" type="ORF">HINF_LOCUS49217</name>
</gene>
<evidence type="ECO:0000313" key="3">
    <source>
        <dbReference type="EMBL" id="CAL6060421.1"/>
    </source>
</evidence>